<sequence>MDHMDDVNPSAHAVHPGHLTNPLIIIHATCMFTAYGVLMPIGIMASDPLGIRRHKYHVPWNAAMFLVAMAGYFFGYGHHMFGVGKGTHDHDDDGDGDGAGEHHDDMAGMSGMAKRQAGDTSAEHYGWTWKTSAHGSLANLLLILLFVQVGMGIYRKLTKARPRLQLAWLSGSLPQKLHSYLGKAHLVLAYVQITLGCIKLIEACPGQAFGQCISHIVMGGSFWWYGGIYIAYLVGSFPGVTRPEWYESVVMTVWGVINFSILHQWGTRWSHSDLQHTSLGLLWVGGGALSLVLESKFNPLAQFIIRKNPIPAILIILTGFAMGQHSQYYKFATTVHTFFGYCLMLGGLCRLIQLALRPAVSPQSSAASRDSLDDEDDVTLEDDDLQDKSRRPNGLGGEAVPGLAHGETPVSAFFGFLSALGLISAGLMFQSAHEEQLNIMMYYLSDPSTYINWVMSFAFFSVVYMLVVTQVGKKTLGGSASAAAKPSYNRVRTRVDSEDRGHSLSRNDIEMSGFLDEDH</sequence>
<feature type="transmembrane region" description="Helical" evidence="2">
    <location>
        <begin position="450"/>
        <end position="468"/>
    </location>
</feature>
<dbReference type="InterPro" id="IPR018827">
    <property type="entry name" value="YTP1_C"/>
</dbReference>
<keyword evidence="6" id="KW-1185">Reference proteome</keyword>
<comment type="caution">
    <text evidence="5">The sequence shown here is derived from an EMBL/GenBank/DDBJ whole genome shotgun (WGS) entry which is preliminary data.</text>
</comment>
<dbReference type="OrthoDB" id="4137487at2759"/>
<evidence type="ECO:0000259" key="4">
    <source>
        <dbReference type="Pfam" id="PF10355"/>
    </source>
</evidence>
<dbReference type="PANTHER" id="PTHR31685:SF2">
    <property type="entry name" value="PROTEIN YTP1"/>
    <property type="match status" value="1"/>
</dbReference>
<evidence type="ECO:0000259" key="3">
    <source>
        <dbReference type="Pfam" id="PF10348"/>
    </source>
</evidence>
<evidence type="ECO:0008006" key="7">
    <source>
        <dbReference type="Google" id="ProtNLM"/>
    </source>
</evidence>
<protein>
    <recommendedName>
        <fullName evidence="7">Integral membrane protein</fullName>
    </recommendedName>
</protein>
<dbReference type="Pfam" id="PF10355">
    <property type="entry name" value="Ytp1"/>
    <property type="match status" value="1"/>
</dbReference>
<feature type="transmembrane region" description="Helical" evidence="2">
    <location>
        <begin position="58"/>
        <end position="76"/>
    </location>
</feature>
<proteinExistence type="predicted"/>
<feature type="transmembrane region" description="Helical" evidence="2">
    <location>
        <begin position="136"/>
        <end position="154"/>
    </location>
</feature>
<evidence type="ECO:0000313" key="5">
    <source>
        <dbReference type="EMBL" id="KAF9958265.1"/>
    </source>
</evidence>
<dbReference type="EMBL" id="JAAAHY010000736">
    <property type="protein sequence ID" value="KAF9958265.1"/>
    <property type="molecule type" value="Genomic_DNA"/>
</dbReference>
<dbReference type="InterPro" id="IPR018825">
    <property type="entry name" value="DUF2427"/>
</dbReference>
<accession>A0A9P6J1U7</accession>
<feature type="region of interest" description="Disordered" evidence="1">
    <location>
        <begin position="364"/>
        <end position="400"/>
    </location>
</feature>
<evidence type="ECO:0000313" key="6">
    <source>
        <dbReference type="Proteomes" id="UP000738359"/>
    </source>
</evidence>
<feature type="transmembrane region" description="Helical" evidence="2">
    <location>
        <begin position="338"/>
        <end position="356"/>
    </location>
</feature>
<feature type="region of interest" description="Disordered" evidence="1">
    <location>
        <begin position="91"/>
        <end position="111"/>
    </location>
</feature>
<dbReference type="Pfam" id="PF10348">
    <property type="entry name" value="DUF2427"/>
    <property type="match status" value="1"/>
</dbReference>
<evidence type="ECO:0000256" key="2">
    <source>
        <dbReference type="SAM" id="Phobius"/>
    </source>
</evidence>
<gene>
    <name evidence="5" type="ORF">BGZ70_009251</name>
</gene>
<dbReference type="AlphaFoldDB" id="A0A9P6J1U7"/>
<keyword evidence="2" id="KW-0812">Transmembrane</keyword>
<feature type="transmembrane region" description="Helical" evidence="2">
    <location>
        <begin position="24"/>
        <end position="46"/>
    </location>
</feature>
<feature type="domain" description="Protein YTP1-like C-terminal" evidence="4">
    <location>
        <begin position="189"/>
        <end position="470"/>
    </location>
</feature>
<evidence type="ECO:0000256" key="1">
    <source>
        <dbReference type="SAM" id="MobiDB-lite"/>
    </source>
</evidence>
<organism evidence="5 6">
    <name type="scientific">Mortierella alpina</name>
    <name type="common">Oleaginous fungus</name>
    <name type="synonym">Mortierella renispora</name>
    <dbReference type="NCBI Taxonomy" id="64518"/>
    <lineage>
        <taxon>Eukaryota</taxon>
        <taxon>Fungi</taxon>
        <taxon>Fungi incertae sedis</taxon>
        <taxon>Mucoromycota</taxon>
        <taxon>Mortierellomycotina</taxon>
        <taxon>Mortierellomycetes</taxon>
        <taxon>Mortierellales</taxon>
        <taxon>Mortierellaceae</taxon>
        <taxon>Mortierella</taxon>
    </lineage>
</organism>
<dbReference type="PANTHER" id="PTHR31685">
    <property type="entry name" value="INTEGRAL MEMBRANE PROTEIN (AFU_ORTHOLOGUE AFUA_6G12730)-RELATED"/>
    <property type="match status" value="1"/>
</dbReference>
<dbReference type="Proteomes" id="UP000738359">
    <property type="component" value="Unassembled WGS sequence"/>
</dbReference>
<feature type="domain" description="DUF2427" evidence="3">
    <location>
        <begin position="22"/>
        <end position="79"/>
    </location>
</feature>
<feature type="compositionally biased region" description="Acidic residues" evidence="1">
    <location>
        <begin position="372"/>
        <end position="385"/>
    </location>
</feature>
<reference evidence="5" key="1">
    <citation type="journal article" date="2020" name="Fungal Divers.">
        <title>Resolving the Mortierellaceae phylogeny through synthesis of multi-gene phylogenetics and phylogenomics.</title>
        <authorList>
            <person name="Vandepol N."/>
            <person name="Liber J."/>
            <person name="Desiro A."/>
            <person name="Na H."/>
            <person name="Kennedy M."/>
            <person name="Barry K."/>
            <person name="Grigoriev I.V."/>
            <person name="Miller A.N."/>
            <person name="O'Donnell K."/>
            <person name="Stajich J.E."/>
            <person name="Bonito G."/>
        </authorList>
    </citation>
    <scope>NUCLEOTIDE SEQUENCE</scope>
    <source>
        <strain evidence="5">CK1249</strain>
    </source>
</reference>
<feature type="transmembrane region" description="Helical" evidence="2">
    <location>
        <begin position="245"/>
        <end position="266"/>
    </location>
</feature>
<name>A0A9P6J1U7_MORAP</name>
<keyword evidence="2" id="KW-0472">Membrane</keyword>
<keyword evidence="2" id="KW-1133">Transmembrane helix</keyword>
<feature type="transmembrane region" description="Helical" evidence="2">
    <location>
        <begin position="213"/>
        <end position="233"/>
    </location>
</feature>
<feature type="transmembrane region" description="Helical" evidence="2">
    <location>
        <begin position="410"/>
        <end position="430"/>
    </location>
</feature>